<dbReference type="InterPro" id="IPR036759">
    <property type="entry name" value="TPK_catalytic_sf"/>
</dbReference>
<dbReference type="Proteomes" id="UP000269544">
    <property type="component" value="Chromosome"/>
</dbReference>
<protein>
    <recommendedName>
        <fullName evidence="5">Thiamine diphosphokinase</fullName>
        <ecNumber evidence="5">2.7.6.2</ecNumber>
    </recommendedName>
</protein>
<reference evidence="7 8" key="1">
    <citation type="submission" date="2018-12" db="EMBL/GenBank/DDBJ databases">
        <authorList>
            <consortium name="Pathogen Informatics"/>
        </authorList>
    </citation>
    <scope>NUCLEOTIDE SEQUENCE [LARGE SCALE GENOMIC DNA]</scope>
    <source>
        <strain evidence="7 8">NCTC13079</strain>
    </source>
</reference>
<dbReference type="Pfam" id="PF04263">
    <property type="entry name" value="TPK_catalytic"/>
    <property type="match status" value="1"/>
</dbReference>
<dbReference type="GO" id="GO:0004788">
    <property type="term" value="F:thiamine diphosphokinase activity"/>
    <property type="evidence" value="ECO:0007669"/>
    <property type="project" value="UniProtKB-UniRule"/>
</dbReference>
<evidence type="ECO:0000256" key="2">
    <source>
        <dbReference type="ARBA" id="ARBA00022741"/>
    </source>
</evidence>
<dbReference type="Pfam" id="PF04265">
    <property type="entry name" value="TPK_B1_binding"/>
    <property type="match status" value="1"/>
</dbReference>
<dbReference type="InterPro" id="IPR036371">
    <property type="entry name" value="TPK_B1-bd_sf"/>
</dbReference>
<dbReference type="CDD" id="cd07995">
    <property type="entry name" value="TPK"/>
    <property type="match status" value="1"/>
</dbReference>
<dbReference type="GO" id="GO:0030975">
    <property type="term" value="F:thiamine binding"/>
    <property type="evidence" value="ECO:0007669"/>
    <property type="project" value="InterPro"/>
</dbReference>
<evidence type="ECO:0000313" key="8">
    <source>
        <dbReference type="Proteomes" id="UP000269544"/>
    </source>
</evidence>
<dbReference type="EC" id="2.7.6.2" evidence="5"/>
<organism evidence="7 8">
    <name type="scientific">Aedoeadaptatus ivorii</name>
    <dbReference type="NCBI Taxonomy" id="54006"/>
    <lineage>
        <taxon>Bacteria</taxon>
        <taxon>Bacillati</taxon>
        <taxon>Bacillota</taxon>
        <taxon>Tissierellia</taxon>
        <taxon>Tissierellales</taxon>
        <taxon>Peptoniphilaceae</taxon>
        <taxon>Aedoeadaptatus</taxon>
    </lineage>
</organism>
<keyword evidence="1 7" id="KW-0808">Transferase</keyword>
<evidence type="ECO:0000256" key="1">
    <source>
        <dbReference type="ARBA" id="ARBA00022679"/>
    </source>
</evidence>
<evidence type="ECO:0000256" key="3">
    <source>
        <dbReference type="ARBA" id="ARBA00022777"/>
    </source>
</evidence>
<dbReference type="InterPro" id="IPR053149">
    <property type="entry name" value="TPK"/>
</dbReference>
<dbReference type="GO" id="GO:0009229">
    <property type="term" value="P:thiamine diphosphate biosynthetic process"/>
    <property type="evidence" value="ECO:0007669"/>
    <property type="project" value="InterPro"/>
</dbReference>
<dbReference type="SMART" id="SM00983">
    <property type="entry name" value="TPK_B1_binding"/>
    <property type="match status" value="1"/>
</dbReference>
<dbReference type="InterPro" id="IPR007371">
    <property type="entry name" value="TPK_catalytic"/>
</dbReference>
<evidence type="ECO:0000313" key="7">
    <source>
        <dbReference type="EMBL" id="VEJ35603.1"/>
    </source>
</evidence>
<dbReference type="SUPFAM" id="SSF63999">
    <property type="entry name" value="Thiamin pyrophosphokinase, catalytic domain"/>
    <property type="match status" value="1"/>
</dbReference>
<name>A0A448V1J6_9FIRM</name>
<dbReference type="GO" id="GO:0005524">
    <property type="term" value="F:ATP binding"/>
    <property type="evidence" value="ECO:0007669"/>
    <property type="project" value="UniProtKB-KW"/>
</dbReference>
<dbReference type="PANTHER" id="PTHR41299:SF1">
    <property type="entry name" value="THIAMINE PYROPHOSPHOKINASE"/>
    <property type="match status" value="1"/>
</dbReference>
<keyword evidence="4" id="KW-0067">ATP-binding</keyword>
<dbReference type="EMBL" id="LR134523">
    <property type="protein sequence ID" value="VEJ35603.1"/>
    <property type="molecule type" value="Genomic_DNA"/>
</dbReference>
<dbReference type="RefSeq" id="WP_126465380.1">
    <property type="nucleotide sequence ID" value="NZ_LR134523.1"/>
</dbReference>
<feature type="domain" description="Thiamin pyrophosphokinase thiamin-binding" evidence="6">
    <location>
        <begin position="140"/>
        <end position="204"/>
    </location>
</feature>
<dbReference type="NCBIfam" id="TIGR01378">
    <property type="entry name" value="thi_PPkinase"/>
    <property type="match status" value="1"/>
</dbReference>
<proteinExistence type="predicted"/>
<dbReference type="GO" id="GO:0006772">
    <property type="term" value="P:thiamine metabolic process"/>
    <property type="evidence" value="ECO:0007669"/>
    <property type="project" value="UniProtKB-UniRule"/>
</dbReference>
<dbReference type="AlphaFoldDB" id="A0A448V1J6"/>
<gene>
    <name evidence="7" type="primary">thiN</name>
    <name evidence="7" type="ORF">NCTC13079_00777</name>
</gene>
<dbReference type="KEGG" id="piv:NCTC13079_00777"/>
<dbReference type="SUPFAM" id="SSF63862">
    <property type="entry name" value="Thiamin pyrophosphokinase, substrate-binding domain"/>
    <property type="match status" value="1"/>
</dbReference>
<accession>A0A448V1J6</accession>
<evidence type="ECO:0000256" key="5">
    <source>
        <dbReference type="NCBIfam" id="TIGR01378"/>
    </source>
</evidence>
<evidence type="ECO:0000256" key="4">
    <source>
        <dbReference type="ARBA" id="ARBA00022840"/>
    </source>
</evidence>
<dbReference type="InterPro" id="IPR006282">
    <property type="entry name" value="Thi_PPkinase"/>
</dbReference>
<keyword evidence="2" id="KW-0547">Nucleotide-binding</keyword>
<dbReference type="PANTHER" id="PTHR41299">
    <property type="entry name" value="THIAMINE PYROPHOSPHOKINASE"/>
    <property type="match status" value="1"/>
</dbReference>
<sequence length="210" mass="23094">MKRGLIITGGTPPSKELLEREIEAADGIICADHGFDALGAIPEKLLLVVGDFDSAVRTQEIQRPEIPAEILSPMKDETDTEMALLRMLEYKPEEIRILGGTGSRIDHSLATIFSLEAYVDGETRILLVDDSNRLEILGEGRYTFSKDGYTYISLLPLTDSAIVSTEGMKYEISALSLMRKRTRGVSNEILDNTGTITIHKGHVVVVQSSD</sequence>
<keyword evidence="3 7" id="KW-0418">Kinase</keyword>
<evidence type="ECO:0000259" key="6">
    <source>
        <dbReference type="SMART" id="SM00983"/>
    </source>
</evidence>
<dbReference type="Gene3D" id="3.40.50.10240">
    <property type="entry name" value="Thiamin pyrophosphokinase, catalytic domain"/>
    <property type="match status" value="1"/>
</dbReference>
<dbReference type="InterPro" id="IPR007373">
    <property type="entry name" value="Thiamin_PyroPKinase_B1-bd"/>
</dbReference>
<dbReference type="OrthoDB" id="9804377at2"/>
<keyword evidence="8" id="KW-1185">Reference proteome</keyword>
<dbReference type="GO" id="GO:0016301">
    <property type="term" value="F:kinase activity"/>
    <property type="evidence" value="ECO:0007669"/>
    <property type="project" value="UniProtKB-KW"/>
</dbReference>